<organism evidence="2 3">
    <name type="scientific">Algoriphagus hitonicola</name>
    <dbReference type="NCBI Taxonomy" id="435880"/>
    <lineage>
        <taxon>Bacteria</taxon>
        <taxon>Pseudomonadati</taxon>
        <taxon>Bacteroidota</taxon>
        <taxon>Cytophagia</taxon>
        <taxon>Cytophagales</taxon>
        <taxon>Cyclobacteriaceae</taxon>
        <taxon>Algoriphagus</taxon>
    </lineage>
</organism>
<dbReference type="GO" id="GO:0061503">
    <property type="term" value="F:tRNA threonylcarbamoyladenosine dehydratase"/>
    <property type="evidence" value="ECO:0007669"/>
    <property type="project" value="TreeGrafter"/>
</dbReference>
<dbReference type="SUPFAM" id="SSF55469">
    <property type="entry name" value="FMN-dependent nitroreductase-like"/>
    <property type="match status" value="1"/>
</dbReference>
<dbReference type="SUPFAM" id="SSF69572">
    <property type="entry name" value="Activating enzymes of the ubiquitin-like proteins"/>
    <property type="match status" value="1"/>
</dbReference>
<keyword evidence="3" id="KW-1185">Reference proteome</keyword>
<dbReference type="Gene3D" id="3.40.50.720">
    <property type="entry name" value="NAD(P)-binding Rossmann-like Domain"/>
    <property type="match status" value="1"/>
</dbReference>
<dbReference type="Gene3D" id="3.40.109.10">
    <property type="entry name" value="NADH Oxidase"/>
    <property type="match status" value="1"/>
</dbReference>
<evidence type="ECO:0000313" key="2">
    <source>
        <dbReference type="EMBL" id="SFG55318.1"/>
    </source>
</evidence>
<dbReference type="Pfam" id="PF00899">
    <property type="entry name" value="ThiF"/>
    <property type="match status" value="1"/>
</dbReference>
<reference evidence="3" key="1">
    <citation type="submission" date="2016-10" db="EMBL/GenBank/DDBJ databases">
        <authorList>
            <person name="Varghese N."/>
            <person name="Submissions S."/>
        </authorList>
    </citation>
    <scope>NUCLEOTIDE SEQUENCE [LARGE SCALE GENOMIC DNA]</scope>
    <source>
        <strain evidence="3">DSM 19315</strain>
    </source>
</reference>
<proteinExistence type="predicted"/>
<dbReference type="PANTHER" id="PTHR43267:SF3">
    <property type="entry name" value="THIF PROTEIN"/>
    <property type="match status" value="1"/>
</dbReference>
<dbReference type="STRING" id="435880.SAMN04487988_10527"/>
<dbReference type="NCBIfam" id="NF005901">
    <property type="entry name" value="PRK07877.1"/>
    <property type="match status" value="1"/>
</dbReference>
<accession>A0A1I2SRM4</accession>
<name>A0A1I2SRM4_9BACT</name>
<dbReference type="GO" id="GO:0016491">
    <property type="term" value="F:oxidoreductase activity"/>
    <property type="evidence" value="ECO:0007669"/>
    <property type="project" value="InterPro"/>
</dbReference>
<dbReference type="OrthoDB" id="5149792at2"/>
<dbReference type="AlphaFoldDB" id="A0A1I2SRM4"/>
<evidence type="ECO:0000259" key="1">
    <source>
        <dbReference type="Pfam" id="PF00899"/>
    </source>
</evidence>
<evidence type="ECO:0000313" key="3">
    <source>
        <dbReference type="Proteomes" id="UP000199642"/>
    </source>
</evidence>
<dbReference type="InterPro" id="IPR035985">
    <property type="entry name" value="Ubiquitin-activating_enz"/>
</dbReference>
<dbReference type="InterPro" id="IPR045886">
    <property type="entry name" value="ThiF/MoeB/HesA"/>
</dbReference>
<dbReference type="PANTHER" id="PTHR43267">
    <property type="entry name" value="TRNA THREONYLCARBAMOYLADENOSINE DEHYDRATASE"/>
    <property type="match status" value="1"/>
</dbReference>
<dbReference type="RefSeq" id="WP_143189495.1">
    <property type="nucleotide sequence ID" value="NZ_FOPC01000005.1"/>
</dbReference>
<sequence>MMLTFPQLDRRDQVKPVFFNPADAEEYQVLKELKKNPSVLVVDEIESQVGDLIKANNPSKNFERKELQKEISTFFETENKERFGNWVYFPWKSTLVHLLNREDFIKVRTSRNNYKITPEEQTLLAAKRIGIVGLSVGQSIAYAIALERGCGVLRLADFDTLELSNLNRINAGVTNLGLEKIVIAAREISEIDPYLKLELYRDGVTEENIADFLTQDGQLDLLVDECDSLDIKVLLRHKAQALGIPVMMETSDRGMLDIERFDLDPNRPIFHGLLGNINLESLKGLSNTQKVGMGLKITGTDTLSPRMKASLLEVGQSISSWPQLASAVYLGGATVAHVGRKLLLGEVVQSGRYYVDLDEIVKIETLAEPISVPAPPVVGNDVKDKIPKNILPSGYLLTDAELSDLVTFANLAPSGGNIQPWIWVFDQKGVLHLIHDQVRSHSLLDFKGTGSLIAFGAALENIRLYAGKKGFELEVITHIEEFEQECIASIRFVSKHVSSIEIPYSDLVDGVNLRCTNRKNTKRSPLEPSLVSDLLEMATQENMILESIESKEELEKLSGIIGGMDRMRLFHEQGLKDFIQEVRWSEKEAKETGDGIDIATLELSGTERAAMSLLKDPRTVRFFRKFLMGYGLTKISHETLMSSSAIFLLQARDFSPEAYLQAGRVLQRVWIKANMRGISFQPVTAAMFIFHKLAMDKRHGFGEEEERLIQQYKKEFNTLFNKNLDYKEIFMFRLNIAGEPTVRSYRRDLSETLIKLS</sequence>
<protein>
    <submittedName>
        <fullName evidence="2">ThiF family protein</fullName>
    </submittedName>
</protein>
<gene>
    <name evidence="2" type="ORF">SAMN04487988_10527</name>
</gene>
<feature type="domain" description="THIF-type NAD/FAD binding fold" evidence="1">
    <location>
        <begin position="115"/>
        <end position="248"/>
    </location>
</feature>
<dbReference type="CDD" id="cd01483">
    <property type="entry name" value="E1_enzyme_family"/>
    <property type="match status" value="1"/>
</dbReference>
<dbReference type="GO" id="GO:0061504">
    <property type="term" value="P:cyclic threonylcarbamoyladenosine biosynthetic process"/>
    <property type="evidence" value="ECO:0007669"/>
    <property type="project" value="TreeGrafter"/>
</dbReference>
<dbReference type="GO" id="GO:0008641">
    <property type="term" value="F:ubiquitin-like modifier activating enzyme activity"/>
    <property type="evidence" value="ECO:0007669"/>
    <property type="project" value="InterPro"/>
</dbReference>
<dbReference type="InterPro" id="IPR000415">
    <property type="entry name" value="Nitroreductase-like"/>
</dbReference>
<dbReference type="Proteomes" id="UP000199642">
    <property type="component" value="Unassembled WGS sequence"/>
</dbReference>
<dbReference type="InterPro" id="IPR000594">
    <property type="entry name" value="ThiF_NAD_FAD-bd"/>
</dbReference>
<dbReference type="EMBL" id="FOPC01000005">
    <property type="protein sequence ID" value="SFG55318.1"/>
    <property type="molecule type" value="Genomic_DNA"/>
</dbReference>